<comment type="caution">
    <text evidence="1">The sequence shown here is derived from an EMBL/GenBank/DDBJ whole genome shotgun (WGS) entry which is preliminary data.</text>
</comment>
<dbReference type="Proteomes" id="UP001148629">
    <property type="component" value="Unassembled WGS sequence"/>
</dbReference>
<dbReference type="EMBL" id="JANRMS010004559">
    <property type="protein sequence ID" value="KAJ3507818.1"/>
    <property type="molecule type" value="Genomic_DNA"/>
</dbReference>
<sequence length="72" mass="8005">MCVDDDENIRHRGVFVVLNLVTAEGDVGELARQKVKDEDGVEVLKECLKKSRRPEVLEVTVQALKALLGDKS</sequence>
<gene>
    <name evidence="1" type="ORF">NM208_g15910</name>
</gene>
<evidence type="ECO:0000313" key="1">
    <source>
        <dbReference type="EMBL" id="KAJ3507818.1"/>
    </source>
</evidence>
<proteinExistence type="predicted"/>
<organism evidence="1 2">
    <name type="scientific">Fusarium decemcellulare</name>
    <dbReference type="NCBI Taxonomy" id="57161"/>
    <lineage>
        <taxon>Eukaryota</taxon>
        <taxon>Fungi</taxon>
        <taxon>Dikarya</taxon>
        <taxon>Ascomycota</taxon>
        <taxon>Pezizomycotina</taxon>
        <taxon>Sordariomycetes</taxon>
        <taxon>Hypocreomycetidae</taxon>
        <taxon>Hypocreales</taxon>
        <taxon>Nectriaceae</taxon>
        <taxon>Fusarium</taxon>
        <taxon>Fusarium decemcellulare species complex</taxon>
    </lineage>
</organism>
<reference evidence="1" key="1">
    <citation type="submission" date="2022-08" db="EMBL/GenBank/DDBJ databases">
        <title>Genome Sequence of Fusarium decemcellulare.</title>
        <authorList>
            <person name="Buettner E."/>
        </authorList>
    </citation>
    <scope>NUCLEOTIDE SEQUENCE</scope>
    <source>
        <strain evidence="1">Babe19</strain>
    </source>
</reference>
<evidence type="ECO:0000313" key="2">
    <source>
        <dbReference type="Proteomes" id="UP001148629"/>
    </source>
</evidence>
<name>A0ACC1RCX6_9HYPO</name>
<protein>
    <submittedName>
        <fullName evidence="1">Uncharacterized protein</fullName>
    </submittedName>
</protein>
<accession>A0ACC1RCX6</accession>
<keyword evidence="2" id="KW-1185">Reference proteome</keyword>